<dbReference type="Proteomes" id="UP000653797">
    <property type="component" value="Unassembled WGS sequence"/>
</dbReference>
<evidence type="ECO:0000313" key="1">
    <source>
        <dbReference type="EMBL" id="MBD2757147.1"/>
    </source>
</evidence>
<keyword evidence="2" id="KW-1185">Reference proteome</keyword>
<name>A0A927GGM5_9BACT</name>
<dbReference type="RefSeq" id="WP_191042766.1">
    <property type="nucleotide sequence ID" value="NZ_JACXAA010000017.1"/>
</dbReference>
<proteinExistence type="predicted"/>
<accession>A0A927GGM5</accession>
<comment type="caution">
    <text evidence="1">The sequence shown here is derived from an EMBL/GenBank/DDBJ whole genome shotgun (WGS) entry which is preliminary data.</text>
</comment>
<protein>
    <submittedName>
        <fullName evidence="1">Uncharacterized protein</fullName>
    </submittedName>
</protein>
<gene>
    <name evidence="1" type="ORF">IC230_29990</name>
</gene>
<organism evidence="1 2">
    <name type="scientific">Spirosoma validum</name>
    <dbReference type="NCBI Taxonomy" id="2771355"/>
    <lineage>
        <taxon>Bacteria</taxon>
        <taxon>Pseudomonadati</taxon>
        <taxon>Bacteroidota</taxon>
        <taxon>Cytophagia</taxon>
        <taxon>Cytophagales</taxon>
        <taxon>Cytophagaceae</taxon>
        <taxon>Spirosoma</taxon>
    </lineage>
</organism>
<sequence>MGLANSPSYSITFINQLPPPNSGSFALFAGQNSLVWWAKFMNSGIGHQIPFRWQPEPCFVWGGPGELQGGDVFVPQQIVPADLTDQNQITLTYLNKTFNFIDQKPGSQPGSLFVSADGSIPSAVGSVGIGLAQRATFIVTAQPFMQYRFTPHLDYWCAFGDYRTGQMIDWEQVANKAQIHFGVNLYDLYAILTKDNTWLFKTNDEVNQLLSVARQQDPGVTLNQLDFSVTL</sequence>
<dbReference type="EMBL" id="JACXAA010000017">
    <property type="protein sequence ID" value="MBD2757147.1"/>
    <property type="molecule type" value="Genomic_DNA"/>
</dbReference>
<dbReference type="AlphaFoldDB" id="A0A927GGM5"/>
<reference evidence="1" key="1">
    <citation type="submission" date="2020-09" db="EMBL/GenBank/DDBJ databases">
        <authorList>
            <person name="Kim M.K."/>
        </authorList>
    </citation>
    <scope>NUCLEOTIDE SEQUENCE</scope>
    <source>
        <strain evidence="1">BT704</strain>
    </source>
</reference>
<evidence type="ECO:0000313" key="2">
    <source>
        <dbReference type="Proteomes" id="UP000653797"/>
    </source>
</evidence>